<evidence type="ECO:0000313" key="3">
    <source>
        <dbReference type="Proteomes" id="UP000295341"/>
    </source>
</evidence>
<keyword evidence="3" id="KW-1185">Reference proteome</keyword>
<keyword evidence="1" id="KW-1133">Transmembrane helix</keyword>
<dbReference type="EMBL" id="SOBT01000013">
    <property type="protein sequence ID" value="TDU23317.1"/>
    <property type="molecule type" value="Genomic_DNA"/>
</dbReference>
<proteinExistence type="predicted"/>
<dbReference type="RefSeq" id="WP_133883985.1">
    <property type="nucleotide sequence ID" value="NZ_MWIN01000016.1"/>
</dbReference>
<name>A0A4R7NR30_9GAMM</name>
<reference evidence="2 3" key="1">
    <citation type="submission" date="2019-03" db="EMBL/GenBank/DDBJ databases">
        <title>Genomic Encyclopedia of Type Strains, Phase IV (KMG-IV): sequencing the most valuable type-strain genomes for metagenomic binning, comparative biology and taxonomic classification.</title>
        <authorList>
            <person name="Goeker M."/>
        </authorList>
    </citation>
    <scope>NUCLEOTIDE SEQUENCE [LARGE SCALE GENOMIC DNA]</scope>
    <source>
        <strain evidence="2 3">DSM 26377</strain>
    </source>
</reference>
<protein>
    <submittedName>
        <fullName evidence="2">Uncharacterized protein</fullName>
    </submittedName>
</protein>
<gene>
    <name evidence="2" type="ORF">DFR24_4843</name>
</gene>
<organism evidence="2 3">
    <name type="scientific">Panacagrimonas perspica</name>
    <dbReference type="NCBI Taxonomy" id="381431"/>
    <lineage>
        <taxon>Bacteria</taxon>
        <taxon>Pseudomonadati</taxon>
        <taxon>Pseudomonadota</taxon>
        <taxon>Gammaproteobacteria</taxon>
        <taxon>Nevskiales</taxon>
        <taxon>Nevskiaceae</taxon>
        <taxon>Panacagrimonas</taxon>
    </lineage>
</organism>
<sequence length="104" mass="11821">MKIRFSPVVFSAAFCVTYALAFQFDLHLFAYYPLVKEFHIAQQPATSGPGMMWYGILATATLAACICAVLIPHRWLDRPLASWLWVFPIGCAAAYVFFMRSFFL</sequence>
<evidence type="ECO:0000256" key="1">
    <source>
        <dbReference type="SAM" id="Phobius"/>
    </source>
</evidence>
<feature type="transmembrane region" description="Helical" evidence="1">
    <location>
        <begin position="51"/>
        <end position="71"/>
    </location>
</feature>
<dbReference type="OrthoDB" id="8242744at2"/>
<evidence type="ECO:0000313" key="2">
    <source>
        <dbReference type="EMBL" id="TDU23317.1"/>
    </source>
</evidence>
<dbReference type="Proteomes" id="UP000295341">
    <property type="component" value="Unassembled WGS sequence"/>
</dbReference>
<feature type="transmembrane region" description="Helical" evidence="1">
    <location>
        <begin position="83"/>
        <end position="103"/>
    </location>
</feature>
<keyword evidence="1" id="KW-0472">Membrane</keyword>
<accession>A0A4R7NR30</accession>
<dbReference type="AlphaFoldDB" id="A0A4R7NR30"/>
<comment type="caution">
    <text evidence="2">The sequence shown here is derived from an EMBL/GenBank/DDBJ whole genome shotgun (WGS) entry which is preliminary data.</text>
</comment>
<keyword evidence="1" id="KW-0812">Transmembrane</keyword>